<proteinExistence type="predicted"/>
<reference evidence="1 2" key="1">
    <citation type="journal article" date="2022" name="New Phytol.">
        <title>Ecological generalism drives hyperdiversity of secondary metabolite gene clusters in xylarialean endophytes.</title>
        <authorList>
            <person name="Franco M.E.E."/>
            <person name="Wisecaver J.H."/>
            <person name="Arnold A.E."/>
            <person name="Ju Y.M."/>
            <person name="Slot J.C."/>
            <person name="Ahrendt S."/>
            <person name="Moore L.P."/>
            <person name="Eastman K.E."/>
            <person name="Scott K."/>
            <person name="Konkel Z."/>
            <person name="Mondo S.J."/>
            <person name="Kuo A."/>
            <person name="Hayes R.D."/>
            <person name="Haridas S."/>
            <person name="Andreopoulos B."/>
            <person name="Riley R."/>
            <person name="LaButti K."/>
            <person name="Pangilinan J."/>
            <person name="Lipzen A."/>
            <person name="Amirebrahimi M."/>
            <person name="Yan J."/>
            <person name="Adam C."/>
            <person name="Keymanesh K."/>
            <person name="Ng V."/>
            <person name="Louie K."/>
            <person name="Northen T."/>
            <person name="Drula E."/>
            <person name="Henrissat B."/>
            <person name="Hsieh H.M."/>
            <person name="Youens-Clark K."/>
            <person name="Lutzoni F."/>
            <person name="Miadlikowska J."/>
            <person name="Eastwood D.C."/>
            <person name="Hamelin R.C."/>
            <person name="Grigoriev I.V."/>
            <person name="U'Ren J.M."/>
        </authorList>
    </citation>
    <scope>NUCLEOTIDE SEQUENCE [LARGE SCALE GENOMIC DNA]</scope>
    <source>
        <strain evidence="1 2">CBS 119005</strain>
    </source>
</reference>
<evidence type="ECO:0000313" key="1">
    <source>
        <dbReference type="EMBL" id="KAI4865278.1"/>
    </source>
</evidence>
<evidence type="ECO:0000313" key="2">
    <source>
        <dbReference type="Proteomes" id="UP001497700"/>
    </source>
</evidence>
<sequence>MLLEDIAKIVGIGADVLRMDTPFFSLGFTSMDLIRLLIDVPIIGIMKNPTLSAAIRDLLSDNTSNSDKQSLVDQVSDKTTDVANPTRPASTYGPILIHPGVGEVLVFARFNSIAEAVDVYSTAILKRQSDGPYALAGYSYGAMLAFEVAKELERKKPSSVQFLGSLNLPPHIKVRMRQLNWNMCLLHLACFLGLVTESYANGVDTQFSSLPRIEAVAKVLRTADKGRMAELGLNEDKLENWAKVAYGLQSMAVDFEPQGHVSTIDVFHAIPLKSAAKSREDWVQNHLARWKDFSKTELRFYEVGGAHYTMLGPEHIAKFSQVFQAALMGRGL</sequence>
<keyword evidence="1" id="KW-0378">Hydrolase</keyword>
<gene>
    <name evidence="1" type="ORF">F4820DRAFT_458324</name>
</gene>
<keyword evidence="2" id="KW-1185">Reference proteome</keyword>
<dbReference type="EMBL" id="MU393474">
    <property type="protein sequence ID" value="KAI4865278.1"/>
    <property type="molecule type" value="Genomic_DNA"/>
</dbReference>
<name>A0ACB9Z1C3_9PEZI</name>
<dbReference type="Proteomes" id="UP001497700">
    <property type="component" value="Unassembled WGS sequence"/>
</dbReference>
<organism evidence="1 2">
    <name type="scientific">Hypoxylon rubiginosum</name>
    <dbReference type="NCBI Taxonomy" id="110542"/>
    <lineage>
        <taxon>Eukaryota</taxon>
        <taxon>Fungi</taxon>
        <taxon>Dikarya</taxon>
        <taxon>Ascomycota</taxon>
        <taxon>Pezizomycotina</taxon>
        <taxon>Sordariomycetes</taxon>
        <taxon>Xylariomycetidae</taxon>
        <taxon>Xylariales</taxon>
        <taxon>Hypoxylaceae</taxon>
        <taxon>Hypoxylon</taxon>
    </lineage>
</organism>
<comment type="caution">
    <text evidence="1">The sequence shown here is derived from an EMBL/GenBank/DDBJ whole genome shotgun (WGS) entry which is preliminary data.</text>
</comment>
<accession>A0ACB9Z1C3</accession>
<protein>
    <submittedName>
        <fullName evidence="1">Alpha/Beta hydrolase protein</fullName>
    </submittedName>
</protein>